<reference evidence="1 2" key="1">
    <citation type="submission" date="2019-05" db="EMBL/GenBank/DDBJ databases">
        <authorList>
            <person name="Qu J.-H."/>
        </authorList>
    </citation>
    <scope>NUCLEOTIDE SEQUENCE [LARGE SCALE GENOMIC DNA]</scope>
    <source>
        <strain evidence="1 2">NS28</strain>
    </source>
</reference>
<comment type="caution">
    <text evidence="1">The sequence shown here is derived from an EMBL/GenBank/DDBJ whole genome shotgun (WGS) entry which is preliminary data.</text>
</comment>
<dbReference type="OrthoDB" id="163809at2"/>
<gene>
    <name evidence="1" type="ORF">FEM33_02710</name>
</gene>
<evidence type="ECO:0000313" key="2">
    <source>
        <dbReference type="Proteomes" id="UP000323994"/>
    </source>
</evidence>
<dbReference type="EMBL" id="VBSN01000019">
    <property type="protein sequence ID" value="KAA6441238.1"/>
    <property type="molecule type" value="Genomic_DNA"/>
</dbReference>
<name>A0A5M8R0R7_9BACT</name>
<dbReference type="PROSITE" id="PS51257">
    <property type="entry name" value="PROKAR_LIPOPROTEIN"/>
    <property type="match status" value="1"/>
</dbReference>
<dbReference type="AlphaFoldDB" id="A0A5M8R0R7"/>
<evidence type="ECO:0008006" key="3">
    <source>
        <dbReference type="Google" id="ProtNLM"/>
    </source>
</evidence>
<sequence>MKKVILFSLIWVAVMACDEKKQNVNPQTESVKTSIVPYRQLTTVPASDAELKVDLQEIADSRCPANAACITMGSVQMKFLVSDAQSQTDVKVSFSGDRKGGSQTFTLNGQAYELKVSKVLPYPVTTQSPKLDDYQVSLSIEKK</sequence>
<proteinExistence type="predicted"/>
<dbReference type="Proteomes" id="UP000323994">
    <property type="component" value="Unassembled WGS sequence"/>
</dbReference>
<keyword evidence="2" id="KW-1185">Reference proteome</keyword>
<accession>A0A5M8R0R7</accession>
<organism evidence="1 2">
    <name type="scientific">Dyadobacter flavalbus</name>
    <dbReference type="NCBI Taxonomy" id="2579942"/>
    <lineage>
        <taxon>Bacteria</taxon>
        <taxon>Pseudomonadati</taxon>
        <taxon>Bacteroidota</taxon>
        <taxon>Cytophagia</taxon>
        <taxon>Cytophagales</taxon>
        <taxon>Spirosomataceae</taxon>
        <taxon>Dyadobacter</taxon>
    </lineage>
</organism>
<evidence type="ECO:0000313" key="1">
    <source>
        <dbReference type="EMBL" id="KAA6441238.1"/>
    </source>
</evidence>
<protein>
    <recommendedName>
        <fullName evidence="3">Lipoprotein</fullName>
    </recommendedName>
</protein>
<dbReference type="RefSeq" id="WP_139010584.1">
    <property type="nucleotide sequence ID" value="NZ_VBSN01000019.1"/>
</dbReference>